<sequence length="310" mass="34159">MAKVQRKIRVYSLKFYKFNTAAQAIPLSLQEKLNVFQHIVSLPFDRNVNPNAYKFEGQNAITVKLDDDGNQSGIVKGQFASIRHDALPLVETNGQLSPANIPIGSGIYDPAHFMYFVDQDRLVLEVNQHAPHYPKLAALIVDKANTSASIELDEVSIAPLIDAASFYKLQIDGAIAEVEIEVVRGFGRVVGNSINGLGTIMAAYDSVPLGPASFKIGFKGSGGKTSSIGMGIQQELISLLNQFPTVVKRAQARIRANSSGARRTDWVNLLEEEMLFYVSSVTVGSRILDTTDMYVQIEKGYYEFLRQQNP</sequence>
<reference evidence="1" key="1">
    <citation type="journal article" date="2014" name="Int. J. Syst. Evol. Microbiol.">
        <title>Complete genome sequence of Corynebacterium casei LMG S-19264T (=DSM 44701T), isolated from a smear-ripened cheese.</title>
        <authorList>
            <consortium name="US DOE Joint Genome Institute (JGI-PGF)"/>
            <person name="Walter F."/>
            <person name="Albersmeier A."/>
            <person name="Kalinowski J."/>
            <person name="Ruckert C."/>
        </authorList>
    </citation>
    <scope>NUCLEOTIDE SEQUENCE</scope>
    <source>
        <strain evidence="1">JCM 14371</strain>
    </source>
</reference>
<dbReference type="EMBL" id="BMOE01000001">
    <property type="protein sequence ID" value="GGJ65106.1"/>
    <property type="molecule type" value="Genomic_DNA"/>
</dbReference>
<accession>A0A917P7B7</accession>
<dbReference type="Proteomes" id="UP000635726">
    <property type="component" value="Unassembled WGS sequence"/>
</dbReference>
<comment type="caution">
    <text evidence="1">The sequence shown here is derived from an EMBL/GenBank/DDBJ whole genome shotgun (WGS) entry which is preliminary data.</text>
</comment>
<dbReference type="AlphaFoldDB" id="A0A917P7B7"/>
<protein>
    <submittedName>
        <fullName evidence="1">Uncharacterized protein</fullName>
    </submittedName>
</protein>
<dbReference type="RefSeq" id="WP_188960723.1">
    <property type="nucleotide sequence ID" value="NZ_BMOE01000001.1"/>
</dbReference>
<name>A0A917P7B7_9DEIO</name>
<reference evidence="1" key="2">
    <citation type="submission" date="2020-09" db="EMBL/GenBank/DDBJ databases">
        <authorList>
            <person name="Sun Q."/>
            <person name="Ohkuma M."/>
        </authorList>
    </citation>
    <scope>NUCLEOTIDE SEQUENCE</scope>
    <source>
        <strain evidence="1">JCM 14371</strain>
    </source>
</reference>
<organism evidence="1 2">
    <name type="scientific">Deinococcus aquiradiocola</name>
    <dbReference type="NCBI Taxonomy" id="393059"/>
    <lineage>
        <taxon>Bacteria</taxon>
        <taxon>Thermotogati</taxon>
        <taxon>Deinococcota</taxon>
        <taxon>Deinococci</taxon>
        <taxon>Deinococcales</taxon>
        <taxon>Deinococcaceae</taxon>
        <taxon>Deinococcus</taxon>
    </lineage>
</organism>
<gene>
    <name evidence="1" type="ORF">GCM10008939_06210</name>
</gene>
<evidence type="ECO:0000313" key="1">
    <source>
        <dbReference type="EMBL" id="GGJ65106.1"/>
    </source>
</evidence>
<proteinExistence type="predicted"/>
<evidence type="ECO:0000313" key="2">
    <source>
        <dbReference type="Proteomes" id="UP000635726"/>
    </source>
</evidence>
<keyword evidence="2" id="KW-1185">Reference proteome</keyword>